<evidence type="ECO:0000256" key="2">
    <source>
        <dbReference type="ARBA" id="ARBA00023027"/>
    </source>
</evidence>
<feature type="domain" description="3-hydroxyisobutyrate dehydrogenase-like NAD-binding" evidence="5">
    <location>
        <begin position="182"/>
        <end position="306"/>
    </location>
</feature>
<dbReference type="InterPro" id="IPR036291">
    <property type="entry name" value="NAD(P)-bd_dom_sf"/>
</dbReference>
<dbReference type="RefSeq" id="XP_060277835.1">
    <property type="nucleotide sequence ID" value="XM_060432266.1"/>
</dbReference>
<dbReference type="GO" id="GO:0006574">
    <property type="term" value="P:L-valine catabolic process"/>
    <property type="evidence" value="ECO:0007669"/>
    <property type="project" value="TreeGrafter"/>
</dbReference>
<evidence type="ECO:0000313" key="6">
    <source>
        <dbReference type="EMBL" id="KAK1761622.1"/>
    </source>
</evidence>
<feature type="domain" description="6-phosphogluconate dehydrogenase NADP-binding" evidence="4">
    <location>
        <begin position="5"/>
        <end position="171"/>
    </location>
</feature>
<evidence type="ECO:0000313" key="7">
    <source>
        <dbReference type="Proteomes" id="UP001244011"/>
    </source>
</evidence>
<dbReference type="GO" id="GO:0008442">
    <property type="term" value="F:3-hydroxyisobutyrate dehydrogenase activity"/>
    <property type="evidence" value="ECO:0007669"/>
    <property type="project" value="TreeGrafter"/>
</dbReference>
<protein>
    <submittedName>
        <fullName evidence="6">NAD binding domain of 6-phosphogluconate dehydrogenase-domain-containing protein</fullName>
    </submittedName>
</protein>
<dbReference type="PIRSF" id="PIRSF000103">
    <property type="entry name" value="HIBADH"/>
    <property type="match status" value="1"/>
</dbReference>
<dbReference type="SUPFAM" id="SSF48179">
    <property type="entry name" value="6-phosphogluconate dehydrogenase C-terminal domain-like"/>
    <property type="match status" value="1"/>
</dbReference>
<dbReference type="GO" id="GO:0051287">
    <property type="term" value="F:NAD binding"/>
    <property type="evidence" value="ECO:0007669"/>
    <property type="project" value="InterPro"/>
</dbReference>
<dbReference type="PANTHER" id="PTHR22981:SF81">
    <property type="entry name" value="DEHYDROGENASE, PUTATIVE-RELATED"/>
    <property type="match status" value="1"/>
</dbReference>
<accession>A0AAJ0FBZ7</accession>
<sequence>MEEHNITFIGLGAMGYGMAGNVRQKMPPSGTLFIHDVVRDACDRFVEEFKQFGRIQIVETPKEGADHSSTLVTMVPRGANVREVYLEATGAVINAIKADRLILECSTIDVQTTRETGQQIRQAGIGNYFDAPVSGGAIGAKNGTLSFLIGHSKDDAAMAERIDSVVKMMANPEKIVFCGDLGNGLAAKICNNYLSFCNMLSIAEAMSIGIRLGVDKHTLFNCIKNSGGNSATFHNFQPCPGVIPHLPSSNGFKAGFRPLMMVKDLSLAVEAGEQTGIDATMAQTALGTFKKAMEDPRCKDRDATSVWLMINGIDSVDSV</sequence>
<dbReference type="InterPro" id="IPR029154">
    <property type="entry name" value="HIBADH-like_NADP-bd"/>
</dbReference>
<reference evidence="6" key="1">
    <citation type="submission" date="2023-06" db="EMBL/GenBank/DDBJ databases">
        <title>Genome-scale phylogeny and comparative genomics of the fungal order Sordariales.</title>
        <authorList>
            <consortium name="Lawrence Berkeley National Laboratory"/>
            <person name="Hensen N."/>
            <person name="Bonometti L."/>
            <person name="Westerberg I."/>
            <person name="Brannstrom I.O."/>
            <person name="Guillou S."/>
            <person name="Cros-Aarteil S."/>
            <person name="Calhoun S."/>
            <person name="Haridas S."/>
            <person name="Kuo A."/>
            <person name="Mondo S."/>
            <person name="Pangilinan J."/>
            <person name="Riley R."/>
            <person name="Labutti K."/>
            <person name="Andreopoulos B."/>
            <person name="Lipzen A."/>
            <person name="Chen C."/>
            <person name="Yanf M."/>
            <person name="Daum C."/>
            <person name="Ng V."/>
            <person name="Clum A."/>
            <person name="Steindorff A."/>
            <person name="Ohm R."/>
            <person name="Martin F."/>
            <person name="Silar P."/>
            <person name="Natvig D."/>
            <person name="Lalanne C."/>
            <person name="Gautier V."/>
            <person name="Ament-Velasquez S.L."/>
            <person name="Kruys A."/>
            <person name="Hutchinson M.I."/>
            <person name="Powell A.J."/>
            <person name="Barry K."/>
            <person name="Miller A.N."/>
            <person name="Grigoriev I.V."/>
            <person name="Debuchy R."/>
            <person name="Gladieux P."/>
            <person name="Thoren M.H."/>
            <person name="Johannesson H."/>
        </authorList>
    </citation>
    <scope>NUCLEOTIDE SEQUENCE</scope>
    <source>
        <strain evidence="6">8032-3</strain>
    </source>
</reference>
<dbReference type="Pfam" id="PF03446">
    <property type="entry name" value="NAD_binding_2"/>
    <property type="match status" value="1"/>
</dbReference>
<proteinExistence type="predicted"/>
<evidence type="ECO:0000256" key="1">
    <source>
        <dbReference type="ARBA" id="ARBA00023002"/>
    </source>
</evidence>
<dbReference type="Gene3D" id="3.40.50.720">
    <property type="entry name" value="NAD(P)-binding Rossmann-like Domain"/>
    <property type="match status" value="1"/>
</dbReference>
<evidence type="ECO:0000256" key="3">
    <source>
        <dbReference type="PIRSR" id="PIRSR000103-1"/>
    </source>
</evidence>
<dbReference type="GO" id="GO:0005739">
    <property type="term" value="C:mitochondrion"/>
    <property type="evidence" value="ECO:0007669"/>
    <property type="project" value="TreeGrafter"/>
</dbReference>
<comment type="caution">
    <text evidence="6">The sequence shown here is derived from an EMBL/GenBank/DDBJ whole genome shotgun (WGS) entry which is preliminary data.</text>
</comment>
<dbReference type="InterPro" id="IPR015815">
    <property type="entry name" value="HIBADH-related"/>
</dbReference>
<keyword evidence="2" id="KW-0520">NAD</keyword>
<dbReference type="InterPro" id="IPR006115">
    <property type="entry name" value="6PGDH_NADP-bd"/>
</dbReference>
<keyword evidence="7" id="KW-1185">Reference proteome</keyword>
<dbReference type="InterPro" id="IPR002204">
    <property type="entry name" value="3-OH-isobutyrate_DH-rel_CS"/>
</dbReference>
<gene>
    <name evidence="6" type="ORF">QBC33DRAFT_605095</name>
</gene>
<dbReference type="PANTHER" id="PTHR22981">
    <property type="entry name" value="3-HYDROXYISOBUTYRATE DEHYDROGENASE-RELATED"/>
    <property type="match status" value="1"/>
</dbReference>
<dbReference type="EMBL" id="MU839059">
    <property type="protein sequence ID" value="KAK1761622.1"/>
    <property type="molecule type" value="Genomic_DNA"/>
</dbReference>
<dbReference type="AlphaFoldDB" id="A0AAJ0FBZ7"/>
<name>A0AAJ0FBZ7_9PEZI</name>
<evidence type="ECO:0000259" key="5">
    <source>
        <dbReference type="Pfam" id="PF14833"/>
    </source>
</evidence>
<dbReference type="InterPro" id="IPR008927">
    <property type="entry name" value="6-PGluconate_DH-like_C_sf"/>
</dbReference>
<feature type="active site" evidence="3">
    <location>
        <position position="188"/>
    </location>
</feature>
<evidence type="ECO:0000259" key="4">
    <source>
        <dbReference type="Pfam" id="PF03446"/>
    </source>
</evidence>
<dbReference type="PROSITE" id="PS00895">
    <property type="entry name" value="3_HYDROXYISOBUT_DH"/>
    <property type="match status" value="1"/>
</dbReference>
<dbReference type="InterPro" id="IPR013328">
    <property type="entry name" value="6PGD_dom2"/>
</dbReference>
<dbReference type="Proteomes" id="UP001244011">
    <property type="component" value="Unassembled WGS sequence"/>
</dbReference>
<dbReference type="Pfam" id="PF14833">
    <property type="entry name" value="NAD_binding_11"/>
    <property type="match status" value="1"/>
</dbReference>
<organism evidence="6 7">
    <name type="scientific">Phialemonium atrogriseum</name>
    <dbReference type="NCBI Taxonomy" id="1093897"/>
    <lineage>
        <taxon>Eukaryota</taxon>
        <taxon>Fungi</taxon>
        <taxon>Dikarya</taxon>
        <taxon>Ascomycota</taxon>
        <taxon>Pezizomycotina</taxon>
        <taxon>Sordariomycetes</taxon>
        <taxon>Sordariomycetidae</taxon>
        <taxon>Cephalothecales</taxon>
        <taxon>Cephalothecaceae</taxon>
        <taxon>Phialemonium</taxon>
    </lineage>
</organism>
<dbReference type="GO" id="GO:0050661">
    <property type="term" value="F:NADP binding"/>
    <property type="evidence" value="ECO:0007669"/>
    <property type="project" value="InterPro"/>
</dbReference>
<dbReference type="GeneID" id="85315453"/>
<dbReference type="Gene3D" id="1.10.1040.10">
    <property type="entry name" value="N-(1-d-carboxylethyl)-l-norvaline Dehydrogenase, domain 2"/>
    <property type="match status" value="1"/>
</dbReference>
<keyword evidence="1" id="KW-0560">Oxidoreductase</keyword>
<dbReference type="SUPFAM" id="SSF51735">
    <property type="entry name" value="NAD(P)-binding Rossmann-fold domains"/>
    <property type="match status" value="1"/>
</dbReference>